<dbReference type="InterPro" id="IPR015422">
    <property type="entry name" value="PyrdxlP-dep_Trfase_small"/>
</dbReference>
<dbReference type="InterPro" id="IPR015421">
    <property type="entry name" value="PyrdxlP-dep_Trfase_major"/>
</dbReference>
<organism evidence="7 8">
    <name type="scientific">Grifola frondosa</name>
    <name type="common">Maitake</name>
    <name type="synonym">Polyporus frondosus</name>
    <dbReference type="NCBI Taxonomy" id="5627"/>
    <lineage>
        <taxon>Eukaryota</taxon>
        <taxon>Fungi</taxon>
        <taxon>Dikarya</taxon>
        <taxon>Basidiomycota</taxon>
        <taxon>Agaricomycotina</taxon>
        <taxon>Agaricomycetes</taxon>
        <taxon>Polyporales</taxon>
        <taxon>Grifolaceae</taxon>
        <taxon>Grifola</taxon>
    </lineage>
</organism>
<dbReference type="EMBL" id="LUGG01000004">
    <property type="protein sequence ID" value="OBZ75336.1"/>
    <property type="molecule type" value="Genomic_DNA"/>
</dbReference>
<sequence length="482" mass="52199">MTTSASTHAQPSDDSDDALRGLRDEFAIPTNRQMKATAVAPELADAPCTYLCGNSLGLMPKRARQLVNEELEVWATRAVEGHFDHPHGRSWMYIADTVHPMLAELVGARESEVACMGTLTANLHLMLNTFYRPAPQRYKILCEAKAFPSDQYAFASQVAAHGYDPADAIIALEPRAGEYTLRTEDILGTLARDGAQIALVLFSGCQFYTGQVFPMREITAAARAQGCMCGWDLAHAIGNVPLALHDWGADFAVWCSYKYLNAGPGAIGGLFVHERWADEPIREAGWWGHDAATRFEMPPRFRAIRGAQGFQQSNPGVLATVSLLGALRVFRAAGGMPSLRARSVRLTGRLAALLAQSRFWVPVARAPGWRGEGARKVGVTVITPGEAEARGAQLSLVFLPVGRGVMPRVLRGLEARGVVGDSRRPDVIRLAPCPLYNTGEDVERAAAVLEEMLEEVEREGLGEVGEGVEGIVRDLEGASVGE</sequence>
<dbReference type="GO" id="GO:0030429">
    <property type="term" value="F:kynureninase activity"/>
    <property type="evidence" value="ECO:0007669"/>
    <property type="project" value="UniProtKB-UniRule"/>
</dbReference>
<keyword evidence="1 4" id="KW-0662">Pyridine nucleotide biosynthesis</keyword>
<dbReference type="GO" id="GO:0005737">
    <property type="term" value="C:cytoplasm"/>
    <property type="evidence" value="ECO:0007669"/>
    <property type="project" value="UniProtKB-SubCell"/>
</dbReference>
<feature type="binding site" evidence="4">
    <location>
        <position position="120"/>
    </location>
    <ligand>
        <name>pyridoxal 5'-phosphate</name>
        <dbReference type="ChEBI" id="CHEBI:597326"/>
    </ligand>
</feature>
<comment type="similarity">
    <text evidence="4 5">Belongs to the kynureninase family.</text>
</comment>
<dbReference type="Proteomes" id="UP000092993">
    <property type="component" value="Unassembled WGS sequence"/>
</dbReference>
<name>A0A1C7MG61_GRIFR</name>
<keyword evidence="8" id="KW-1185">Reference proteome</keyword>
<dbReference type="NCBIfam" id="TIGR01814">
    <property type="entry name" value="kynureninase"/>
    <property type="match status" value="1"/>
</dbReference>
<dbReference type="PANTHER" id="PTHR14084">
    <property type="entry name" value="KYNURENINASE"/>
    <property type="match status" value="1"/>
</dbReference>
<dbReference type="HAMAP" id="MF_01970">
    <property type="entry name" value="Kynureninase"/>
    <property type="match status" value="1"/>
</dbReference>
<keyword evidence="2 4" id="KW-0378">Hydrolase</keyword>
<dbReference type="GO" id="GO:0034354">
    <property type="term" value="P:'de novo' NAD+ biosynthetic process from L-tryptophan"/>
    <property type="evidence" value="ECO:0007669"/>
    <property type="project" value="UniProtKB-UniRule"/>
</dbReference>
<reference evidence="7 8" key="1">
    <citation type="submission" date="2016-03" db="EMBL/GenBank/DDBJ databases">
        <title>Whole genome sequencing of Grifola frondosa 9006-11.</title>
        <authorList>
            <person name="Min B."/>
            <person name="Park H."/>
            <person name="Kim J.-G."/>
            <person name="Cho H."/>
            <person name="Oh Y.-L."/>
            <person name="Kong W.-S."/>
            <person name="Choi I.-G."/>
        </authorList>
    </citation>
    <scope>NUCLEOTIDE SEQUENCE [LARGE SCALE GENOMIC DNA]</scope>
    <source>
        <strain evidence="7 8">9006-11</strain>
    </source>
</reference>
<dbReference type="Pfam" id="PF22580">
    <property type="entry name" value="KYNU_C"/>
    <property type="match status" value="1"/>
</dbReference>
<evidence type="ECO:0000313" key="7">
    <source>
        <dbReference type="EMBL" id="OBZ75336.1"/>
    </source>
</evidence>
<comment type="subcellular location">
    <subcellularLocation>
        <location evidence="4 5">Cytoplasm</location>
    </subcellularLocation>
</comment>
<comment type="cofactor">
    <cofactor evidence="4 5">
        <name>pyridoxal 5'-phosphate</name>
        <dbReference type="ChEBI" id="CHEBI:597326"/>
    </cofactor>
</comment>
<dbReference type="SUPFAM" id="SSF53383">
    <property type="entry name" value="PLP-dependent transferases"/>
    <property type="match status" value="1"/>
</dbReference>
<comment type="pathway">
    <text evidence="4 5">Cofactor biosynthesis; NAD(+) biosynthesis; quinolinate from L-kynurenine: step 2/3.</text>
</comment>
<feature type="binding site" evidence="4">
    <location>
        <position position="235"/>
    </location>
    <ligand>
        <name>pyridoxal 5'-phosphate</name>
        <dbReference type="ChEBI" id="CHEBI:597326"/>
    </ligand>
</feature>
<proteinExistence type="inferred from homology"/>
<evidence type="ECO:0000256" key="1">
    <source>
        <dbReference type="ARBA" id="ARBA00022642"/>
    </source>
</evidence>
<dbReference type="InterPro" id="IPR015424">
    <property type="entry name" value="PyrdxlP-dep_Trfase"/>
</dbReference>
<accession>A0A1C7MG61</accession>
<feature type="binding site" evidence="4">
    <location>
        <position position="119"/>
    </location>
    <ligand>
        <name>pyridoxal 5'-phosphate</name>
        <dbReference type="ChEBI" id="CHEBI:597326"/>
    </ligand>
</feature>
<comment type="catalytic activity">
    <reaction evidence="4 5">
        <text>L-kynurenine + H2O = anthranilate + L-alanine + H(+)</text>
        <dbReference type="Rhea" id="RHEA:16813"/>
        <dbReference type="ChEBI" id="CHEBI:15377"/>
        <dbReference type="ChEBI" id="CHEBI:15378"/>
        <dbReference type="ChEBI" id="CHEBI:16567"/>
        <dbReference type="ChEBI" id="CHEBI:57959"/>
        <dbReference type="ChEBI" id="CHEBI:57972"/>
        <dbReference type="EC" id="3.7.1.3"/>
    </reaction>
</comment>
<dbReference type="GO" id="GO:0019805">
    <property type="term" value="P:quinolinate biosynthetic process"/>
    <property type="evidence" value="ECO:0007669"/>
    <property type="project" value="UniProtKB-UniRule"/>
</dbReference>
<evidence type="ECO:0000256" key="3">
    <source>
        <dbReference type="ARBA" id="ARBA00022898"/>
    </source>
</evidence>
<evidence type="ECO:0000313" key="8">
    <source>
        <dbReference type="Proteomes" id="UP000092993"/>
    </source>
</evidence>
<dbReference type="OMA" id="LPGWNSH"/>
<dbReference type="UniPathway" id="UPA00334">
    <property type="reaction ID" value="UER00455"/>
</dbReference>
<dbReference type="AlphaFoldDB" id="A0A1C7MG61"/>
<keyword evidence="3 4" id="KW-0663">Pyridoxal phosphate</keyword>
<evidence type="ECO:0000256" key="5">
    <source>
        <dbReference type="PIRNR" id="PIRNR038800"/>
    </source>
</evidence>
<dbReference type="GO" id="GO:0043420">
    <property type="term" value="P:anthranilate metabolic process"/>
    <property type="evidence" value="ECO:0007669"/>
    <property type="project" value="UniProtKB-UniRule"/>
</dbReference>
<comment type="caution">
    <text evidence="7">The sequence shown here is derived from an EMBL/GenBank/DDBJ whole genome shotgun (WGS) entry which is preliminary data.</text>
</comment>
<feature type="binding site" evidence="4">
    <location>
        <position position="286"/>
    </location>
    <ligand>
        <name>pyridoxal 5'-phosphate</name>
        <dbReference type="ChEBI" id="CHEBI:597326"/>
    </ligand>
</feature>
<dbReference type="Pfam" id="PF00266">
    <property type="entry name" value="Aminotran_5"/>
    <property type="match status" value="1"/>
</dbReference>
<dbReference type="InterPro" id="IPR000192">
    <property type="entry name" value="Aminotrans_V_dom"/>
</dbReference>
<dbReference type="FunFam" id="3.40.640.10:FF:000031">
    <property type="entry name" value="Kynureninase"/>
    <property type="match status" value="1"/>
</dbReference>
<evidence type="ECO:0000259" key="6">
    <source>
        <dbReference type="Pfam" id="PF00266"/>
    </source>
</evidence>
<keyword evidence="4 5" id="KW-0963">Cytoplasm</keyword>
<dbReference type="EC" id="3.7.1.3" evidence="4 5"/>
<feature type="modified residue" description="N6-(pyridoxal phosphate)lysine" evidence="4">
    <location>
        <position position="258"/>
    </location>
</feature>
<comment type="subunit">
    <text evidence="4 5">Homodimer.</text>
</comment>
<feature type="binding site" evidence="4">
    <location>
        <position position="203"/>
    </location>
    <ligand>
        <name>pyridoxal 5'-phosphate</name>
        <dbReference type="ChEBI" id="CHEBI:597326"/>
    </ligand>
</feature>
<evidence type="ECO:0000256" key="4">
    <source>
        <dbReference type="HAMAP-Rule" id="MF_03017"/>
    </source>
</evidence>
<dbReference type="InterPro" id="IPR010111">
    <property type="entry name" value="Kynureninase"/>
</dbReference>
<gene>
    <name evidence="4 7" type="primary">BNA5</name>
    <name evidence="7" type="ORF">A0H81_04169</name>
</gene>
<dbReference type="Gene3D" id="3.90.1150.10">
    <property type="entry name" value="Aspartate Aminotransferase, domain 1"/>
    <property type="match status" value="1"/>
</dbReference>
<comment type="catalytic activity">
    <reaction evidence="5">
        <text>3-hydroxy-L-kynurenine + H2O = 3-hydroxyanthranilate + L-alanine + H(+)</text>
        <dbReference type="Rhea" id="RHEA:25143"/>
        <dbReference type="ChEBI" id="CHEBI:15377"/>
        <dbReference type="ChEBI" id="CHEBI:15378"/>
        <dbReference type="ChEBI" id="CHEBI:36559"/>
        <dbReference type="ChEBI" id="CHEBI:57972"/>
        <dbReference type="ChEBI" id="CHEBI:58125"/>
        <dbReference type="EC" id="3.7.1.3"/>
    </reaction>
</comment>
<evidence type="ECO:0000256" key="2">
    <source>
        <dbReference type="ARBA" id="ARBA00022801"/>
    </source>
</evidence>
<feature type="binding site" evidence="4">
    <location>
        <begin position="147"/>
        <end position="150"/>
    </location>
    <ligand>
        <name>pyridoxal 5'-phosphate</name>
        <dbReference type="ChEBI" id="CHEBI:597326"/>
    </ligand>
</feature>
<dbReference type="GO" id="GO:0097053">
    <property type="term" value="P:L-kynurenine catabolic process"/>
    <property type="evidence" value="ECO:0007669"/>
    <property type="project" value="UniProtKB-UniRule"/>
</dbReference>
<feature type="binding site" evidence="4">
    <location>
        <position position="314"/>
    </location>
    <ligand>
        <name>pyridoxal 5'-phosphate</name>
        <dbReference type="ChEBI" id="CHEBI:597326"/>
    </ligand>
</feature>
<feature type="binding site" evidence="4">
    <location>
        <position position="257"/>
    </location>
    <ligand>
        <name>pyridoxal 5'-phosphate</name>
        <dbReference type="ChEBI" id="CHEBI:597326"/>
    </ligand>
</feature>
<dbReference type="PANTHER" id="PTHR14084:SF0">
    <property type="entry name" value="KYNURENINASE"/>
    <property type="match status" value="1"/>
</dbReference>
<dbReference type="OrthoDB" id="5978656at2759"/>
<dbReference type="PIRSF" id="PIRSF038800">
    <property type="entry name" value="KYNU"/>
    <property type="match status" value="1"/>
</dbReference>
<comment type="function">
    <text evidence="4 5">Catalyzes the cleavage of L-kynurenine (L-Kyn) and L-3-hydroxykynurenine (L-3OHKyn) into anthranilic acid (AA) and 3-hydroxyanthranilic acid (3-OHAA), respectively.</text>
</comment>
<dbReference type="Gene3D" id="3.40.640.10">
    <property type="entry name" value="Type I PLP-dependent aspartate aminotransferase-like (Major domain)"/>
    <property type="match status" value="1"/>
</dbReference>
<dbReference type="UniPathway" id="UPA00253">
    <property type="reaction ID" value="UER00329"/>
</dbReference>
<comment type="pathway">
    <text evidence="4 5">Amino-acid degradation; L-kynurenine degradation; L-alanine and anthranilate from L-kynurenine: step 1/1.</text>
</comment>
<dbReference type="GO" id="GO:0030170">
    <property type="term" value="F:pyridoxal phosphate binding"/>
    <property type="evidence" value="ECO:0007669"/>
    <property type="project" value="UniProtKB-UniRule"/>
</dbReference>
<dbReference type="STRING" id="5627.A0A1C7MG61"/>
<feature type="binding site" evidence="4">
    <location>
        <position position="232"/>
    </location>
    <ligand>
        <name>pyridoxal 5'-phosphate</name>
        <dbReference type="ChEBI" id="CHEBI:597326"/>
    </ligand>
</feature>
<dbReference type="GO" id="GO:0019441">
    <property type="term" value="P:L-tryptophan catabolic process to kynurenine"/>
    <property type="evidence" value="ECO:0007669"/>
    <property type="project" value="TreeGrafter"/>
</dbReference>
<protein>
    <recommendedName>
        <fullName evidence="4 5">Kynureninase</fullName>
        <ecNumber evidence="4 5">3.7.1.3</ecNumber>
    </recommendedName>
    <alternativeName>
        <fullName evidence="4">Biosynthesis of nicotinic acid protein 5</fullName>
    </alternativeName>
    <alternativeName>
        <fullName evidence="4">L-kynurenine hydrolase</fullName>
    </alternativeName>
</protein>
<feature type="domain" description="Aminotransferase class V" evidence="6">
    <location>
        <begin position="195"/>
        <end position="276"/>
    </location>
</feature>